<feature type="compositionally biased region" description="Polar residues" evidence="1">
    <location>
        <begin position="1"/>
        <end position="11"/>
    </location>
</feature>
<feature type="region of interest" description="Disordered" evidence="1">
    <location>
        <begin position="1"/>
        <end position="22"/>
    </location>
</feature>
<evidence type="ECO:0000256" key="1">
    <source>
        <dbReference type="SAM" id="MobiDB-lite"/>
    </source>
</evidence>
<feature type="region of interest" description="Disordered" evidence="1">
    <location>
        <begin position="38"/>
        <end position="58"/>
    </location>
</feature>
<dbReference type="PANTHER" id="PTHR35324:SF5">
    <property type="entry name" value="BHLH DOMAIN-CONTAINING PROTEIN"/>
    <property type="match status" value="1"/>
</dbReference>
<dbReference type="AlphaFoldDB" id="A0A6A4QJI3"/>
<sequence>MAFMISETQPGFSEKKMQNVENLEGKETENVGAISSQLHLKPSLSSSSKASKPQSLDKQVVLRRIRQRKSYNKVKSVLQALVGKSEANNSASSQESKWLQLDPKVGGNRGGDF</sequence>
<feature type="compositionally biased region" description="Low complexity" evidence="1">
    <location>
        <begin position="84"/>
        <end position="97"/>
    </location>
</feature>
<dbReference type="OrthoDB" id="1727538at2759"/>
<feature type="compositionally biased region" description="Basic and acidic residues" evidence="1">
    <location>
        <begin position="13"/>
        <end position="22"/>
    </location>
</feature>
<evidence type="ECO:0000313" key="3">
    <source>
        <dbReference type="Proteomes" id="UP000447434"/>
    </source>
</evidence>
<organism evidence="2 3">
    <name type="scientific">Lupinus albus</name>
    <name type="common">White lupine</name>
    <name type="synonym">Lupinus termis</name>
    <dbReference type="NCBI Taxonomy" id="3870"/>
    <lineage>
        <taxon>Eukaryota</taxon>
        <taxon>Viridiplantae</taxon>
        <taxon>Streptophyta</taxon>
        <taxon>Embryophyta</taxon>
        <taxon>Tracheophyta</taxon>
        <taxon>Spermatophyta</taxon>
        <taxon>Magnoliopsida</taxon>
        <taxon>eudicotyledons</taxon>
        <taxon>Gunneridae</taxon>
        <taxon>Pentapetalae</taxon>
        <taxon>rosids</taxon>
        <taxon>fabids</taxon>
        <taxon>Fabales</taxon>
        <taxon>Fabaceae</taxon>
        <taxon>Papilionoideae</taxon>
        <taxon>50 kb inversion clade</taxon>
        <taxon>genistoids sensu lato</taxon>
        <taxon>core genistoids</taxon>
        <taxon>Genisteae</taxon>
        <taxon>Lupinus</taxon>
    </lineage>
</organism>
<reference evidence="3" key="1">
    <citation type="journal article" date="2020" name="Nat. Commun.">
        <title>Genome sequence of the cluster root forming white lupin.</title>
        <authorList>
            <person name="Hufnagel B."/>
            <person name="Marques A."/>
            <person name="Soriano A."/>
            <person name="Marques L."/>
            <person name="Divol F."/>
            <person name="Doumas P."/>
            <person name="Sallet E."/>
            <person name="Mancinotti D."/>
            <person name="Carrere S."/>
            <person name="Marande W."/>
            <person name="Arribat S."/>
            <person name="Keller J."/>
            <person name="Huneau C."/>
            <person name="Blein T."/>
            <person name="Aime D."/>
            <person name="Laguerre M."/>
            <person name="Taylor J."/>
            <person name="Schubert V."/>
            <person name="Nelson M."/>
            <person name="Geu-Flores F."/>
            <person name="Crespi M."/>
            <person name="Gallardo-Guerrero K."/>
            <person name="Delaux P.-M."/>
            <person name="Salse J."/>
            <person name="Berges H."/>
            <person name="Guyot R."/>
            <person name="Gouzy J."/>
            <person name="Peret B."/>
        </authorList>
    </citation>
    <scope>NUCLEOTIDE SEQUENCE [LARGE SCALE GENOMIC DNA]</scope>
    <source>
        <strain evidence="3">cv. Amiga</strain>
    </source>
</reference>
<protein>
    <submittedName>
        <fullName evidence="2">Uncharacterized protein</fullName>
    </submittedName>
</protein>
<evidence type="ECO:0000313" key="2">
    <source>
        <dbReference type="EMBL" id="KAE9614348.1"/>
    </source>
</evidence>
<keyword evidence="3" id="KW-1185">Reference proteome</keyword>
<dbReference type="PANTHER" id="PTHR35324">
    <property type="entry name" value="BNAA08G03750D PROTEIN"/>
    <property type="match status" value="1"/>
</dbReference>
<feature type="compositionally biased region" description="Low complexity" evidence="1">
    <location>
        <begin position="38"/>
        <end position="56"/>
    </location>
</feature>
<dbReference type="Proteomes" id="UP000447434">
    <property type="component" value="Chromosome 5"/>
</dbReference>
<dbReference type="EMBL" id="WOCE01000005">
    <property type="protein sequence ID" value="KAE9614348.1"/>
    <property type="molecule type" value="Genomic_DNA"/>
</dbReference>
<name>A0A6A4QJI3_LUPAL</name>
<gene>
    <name evidence="2" type="ORF">Lalb_Chr05g0226961</name>
</gene>
<feature type="region of interest" description="Disordered" evidence="1">
    <location>
        <begin position="84"/>
        <end position="113"/>
    </location>
</feature>
<comment type="caution">
    <text evidence="2">The sequence shown here is derived from an EMBL/GenBank/DDBJ whole genome shotgun (WGS) entry which is preliminary data.</text>
</comment>
<accession>A0A6A4QJI3</accession>
<proteinExistence type="predicted"/>